<dbReference type="PANTHER" id="PTHR24321">
    <property type="entry name" value="DEHYDROGENASES, SHORT CHAIN"/>
    <property type="match status" value="1"/>
</dbReference>
<evidence type="ECO:0000313" key="4">
    <source>
        <dbReference type="Proteomes" id="UP000242815"/>
    </source>
</evidence>
<reference evidence="3 4" key="1">
    <citation type="submission" date="2016-10" db="EMBL/GenBank/DDBJ databases">
        <authorList>
            <person name="de Groot N.N."/>
        </authorList>
    </citation>
    <scope>NUCLEOTIDE SEQUENCE [LARGE SCALE GENOMIC DNA]</scope>
    <source>
        <strain evidence="3 4">JCM 18415</strain>
    </source>
</reference>
<evidence type="ECO:0000256" key="2">
    <source>
        <dbReference type="ARBA" id="ARBA00023002"/>
    </source>
</evidence>
<dbReference type="SUPFAM" id="SSF51735">
    <property type="entry name" value="NAD(P)-binding Rossmann-fold domains"/>
    <property type="match status" value="1"/>
</dbReference>
<dbReference type="OrthoDB" id="9786435at2"/>
<dbReference type="AlphaFoldDB" id="A0A1I6A3S1"/>
<organism evidence="3 4">
    <name type="scientific">Halopseudomonas formosensis</name>
    <dbReference type="NCBI Taxonomy" id="1002526"/>
    <lineage>
        <taxon>Bacteria</taxon>
        <taxon>Pseudomonadati</taxon>
        <taxon>Pseudomonadota</taxon>
        <taxon>Gammaproteobacteria</taxon>
        <taxon>Pseudomonadales</taxon>
        <taxon>Pseudomonadaceae</taxon>
        <taxon>Halopseudomonas</taxon>
    </lineage>
</organism>
<keyword evidence="2" id="KW-0560">Oxidoreductase</keyword>
<dbReference type="InterPro" id="IPR002347">
    <property type="entry name" value="SDR_fam"/>
</dbReference>
<protein>
    <submittedName>
        <fullName evidence="3">NAD(P)-dependent dehydrogenase, short-chain alcohol dehydrogenase family</fullName>
    </submittedName>
</protein>
<dbReference type="Pfam" id="PF00106">
    <property type="entry name" value="adh_short"/>
    <property type="match status" value="1"/>
</dbReference>
<dbReference type="Proteomes" id="UP000242815">
    <property type="component" value="Unassembled WGS sequence"/>
</dbReference>
<dbReference type="Gene3D" id="3.40.50.720">
    <property type="entry name" value="NAD(P)-binding Rossmann-like Domain"/>
    <property type="match status" value="1"/>
</dbReference>
<name>A0A1I6A3S1_9GAMM</name>
<dbReference type="STRING" id="1002526.SAMN05216578_101555"/>
<proteinExistence type="inferred from homology"/>
<accession>A0A1I6A3S1</accession>
<evidence type="ECO:0000313" key="3">
    <source>
        <dbReference type="EMBL" id="SFQ63386.1"/>
    </source>
</evidence>
<dbReference type="PRINTS" id="PR00081">
    <property type="entry name" value="GDHRDH"/>
</dbReference>
<dbReference type="InterPro" id="IPR036291">
    <property type="entry name" value="NAD(P)-bd_dom_sf"/>
</dbReference>
<evidence type="ECO:0000256" key="1">
    <source>
        <dbReference type="ARBA" id="ARBA00006484"/>
    </source>
</evidence>
<dbReference type="GO" id="GO:0016491">
    <property type="term" value="F:oxidoreductase activity"/>
    <property type="evidence" value="ECO:0007669"/>
    <property type="project" value="UniProtKB-KW"/>
</dbReference>
<comment type="similarity">
    <text evidence="1">Belongs to the short-chain dehydrogenases/reductases (SDR) family.</text>
</comment>
<dbReference type="RefSeq" id="WP_090536708.1">
    <property type="nucleotide sequence ID" value="NZ_FOYD01000001.1"/>
</dbReference>
<sequence length="255" mass="26430">MPITAVTGAASGIGAALCQQLRDAGHQVIGIDRANSDINVDLSTAAGRQQAVDQVLQRCDGVLDHLVLCAGVGVTAPSCGLILAVNYFAVSALLEGLADALGQGRQPTAVVVGSVASVQPGADQQPMVELMLAGDEAAAIASANQAAEPSMAYAGSKYAVSVLVRRQVHDWARRGVRLNVVAPGVVETPLYQASTEDPRYGKATRSFVAPLGRGSQPAELAEVIRFLLSPQASFIHGTVLFADGGMDAMVRPERF</sequence>
<gene>
    <name evidence="3" type="ORF">SAMN05216578_101555</name>
</gene>
<dbReference type="PANTHER" id="PTHR24321:SF8">
    <property type="entry name" value="ESTRADIOL 17-BETA-DEHYDROGENASE 8-RELATED"/>
    <property type="match status" value="1"/>
</dbReference>
<dbReference type="EMBL" id="FOYD01000001">
    <property type="protein sequence ID" value="SFQ63386.1"/>
    <property type="molecule type" value="Genomic_DNA"/>
</dbReference>
<dbReference type="Pfam" id="PF13561">
    <property type="entry name" value="adh_short_C2"/>
    <property type="match status" value="1"/>
</dbReference>